<comment type="caution">
    <text evidence="2">The sequence shown here is derived from an EMBL/GenBank/DDBJ whole genome shotgun (WGS) entry which is preliminary data.</text>
</comment>
<sequence length="133" mass="14950">MFLHYAYVGMCLLSIAISFYVKDKLEKFLAKNPAIANKQSLEEYKSIVRLNMYGALAQIVLLAGAFICCIGNILNLGFRGAFSLFLVGIATGFLKQIGEFEEKARTLSCATIELERQYQTISHVWKKKALPNF</sequence>
<name>A0A0C1QYG7_9CYAN</name>
<dbReference type="EMBL" id="JHEG02000048">
    <property type="protein sequence ID" value="KIE10569.1"/>
    <property type="molecule type" value="Genomic_DNA"/>
</dbReference>
<accession>A0A0C1QYG7</accession>
<reference evidence="2" key="1">
    <citation type="journal article" date="2015" name="Genome Announc.">
        <title>Draft Genome Sequence of Tolypothrix boutellei Strain VB521301.</title>
        <authorList>
            <person name="Chandrababunaidu M.M."/>
            <person name="Singh D."/>
            <person name="Sen D."/>
            <person name="Bhan S."/>
            <person name="Das S."/>
            <person name="Gupta A."/>
            <person name="Adhikary S.P."/>
            <person name="Tripathy S."/>
        </authorList>
    </citation>
    <scope>NUCLEOTIDE SEQUENCE</scope>
    <source>
        <strain evidence="2">VB521301</strain>
    </source>
</reference>
<organism evidence="2">
    <name type="scientific">Tolypothrix bouteillei VB521301</name>
    <dbReference type="NCBI Taxonomy" id="1479485"/>
    <lineage>
        <taxon>Bacteria</taxon>
        <taxon>Bacillati</taxon>
        <taxon>Cyanobacteriota</taxon>
        <taxon>Cyanophyceae</taxon>
        <taxon>Nostocales</taxon>
        <taxon>Tolypothrichaceae</taxon>
        <taxon>Tolypothrix</taxon>
    </lineage>
</organism>
<keyword evidence="1" id="KW-0472">Membrane</keyword>
<feature type="transmembrane region" description="Helical" evidence="1">
    <location>
        <begin position="6"/>
        <end position="21"/>
    </location>
</feature>
<keyword evidence="1" id="KW-0812">Transmembrane</keyword>
<feature type="transmembrane region" description="Helical" evidence="1">
    <location>
        <begin position="53"/>
        <end position="74"/>
    </location>
</feature>
<evidence type="ECO:0000313" key="2">
    <source>
        <dbReference type="EMBL" id="KIE10569.1"/>
    </source>
</evidence>
<proteinExistence type="predicted"/>
<evidence type="ECO:0000256" key="1">
    <source>
        <dbReference type="SAM" id="Phobius"/>
    </source>
</evidence>
<protein>
    <submittedName>
        <fullName evidence="2">Uncharacterized protein</fullName>
    </submittedName>
</protein>
<keyword evidence="1" id="KW-1133">Transmembrane helix</keyword>
<gene>
    <name evidence="2" type="ORF">DA73_0218755</name>
</gene>
<dbReference type="AlphaFoldDB" id="A0A0C1QYG7"/>